<proteinExistence type="predicted"/>
<evidence type="ECO:0000313" key="2">
    <source>
        <dbReference type="WBParaSite" id="PEQ_0000742101-mRNA-1"/>
    </source>
</evidence>
<dbReference type="AlphaFoldDB" id="A0A914RM95"/>
<name>A0A914RM95_PAREQ</name>
<organism evidence="1 2">
    <name type="scientific">Parascaris equorum</name>
    <name type="common">Equine roundworm</name>
    <dbReference type="NCBI Taxonomy" id="6256"/>
    <lineage>
        <taxon>Eukaryota</taxon>
        <taxon>Metazoa</taxon>
        <taxon>Ecdysozoa</taxon>
        <taxon>Nematoda</taxon>
        <taxon>Chromadorea</taxon>
        <taxon>Rhabditida</taxon>
        <taxon>Spirurina</taxon>
        <taxon>Ascaridomorpha</taxon>
        <taxon>Ascaridoidea</taxon>
        <taxon>Ascarididae</taxon>
        <taxon>Parascaris</taxon>
    </lineage>
</organism>
<dbReference type="WBParaSite" id="PEQ_0000742101-mRNA-1">
    <property type="protein sequence ID" value="PEQ_0000742101-mRNA-1"/>
    <property type="gene ID" value="PEQ_0000742101"/>
</dbReference>
<protein>
    <submittedName>
        <fullName evidence="2">Uncharacterized protein</fullName>
    </submittedName>
</protein>
<evidence type="ECO:0000313" key="1">
    <source>
        <dbReference type="Proteomes" id="UP000887564"/>
    </source>
</evidence>
<accession>A0A914RM95</accession>
<dbReference type="Proteomes" id="UP000887564">
    <property type="component" value="Unplaced"/>
</dbReference>
<reference evidence="2" key="1">
    <citation type="submission" date="2022-11" db="UniProtKB">
        <authorList>
            <consortium name="WormBaseParasite"/>
        </authorList>
    </citation>
    <scope>IDENTIFICATION</scope>
</reference>
<keyword evidence="1" id="KW-1185">Reference proteome</keyword>
<sequence length="170" mass="19358">MAEMYRHVWRQRATDMAIAFHQFVRVQLTAYAKLNWFSMDGTKPTDITPSFCPFLLEIRLLLGRIAASISPDSAFTLYSLLNEKIADALMHGVLLFQKFEEAISSLRLLSVPTGSAILLRSEIKKSPEEMTAAILAPYDASVISRRRALTLFEQRCDLQLNSDVTLRLYR</sequence>